<feature type="transmembrane region" description="Helical" evidence="5">
    <location>
        <begin position="78"/>
        <end position="97"/>
    </location>
</feature>
<feature type="transmembrane region" description="Helical" evidence="5">
    <location>
        <begin position="177"/>
        <end position="196"/>
    </location>
</feature>
<comment type="caution">
    <text evidence="6">The sequence shown here is derived from an EMBL/GenBank/DDBJ whole genome shotgun (WGS) entry which is preliminary data.</text>
</comment>
<organism evidence="6 7">
    <name type="scientific">Massilia aurea</name>
    <dbReference type="NCBI Taxonomy" id="373040"/>
    <lineage>
        <taxon>Bacteria</taxon>
        <taxon>Pseudomonadati</taxon>
        <taxon>Pseudomonadota</taxon>
        <taxon>Betaproteobacteria</taxon>
        <taxon>Burkholderiales</taxon>
        <taxon>Oxalobacteraceae</taxon>
        <taxon>Telluria group</taxon>
        <taxon>Massilia</taxon>
    </lineage>
</organism>
<proteinExistence type="inferred from homology"/>
<evidence type="ECO:0000313" key="7">
    <source>
        <dbReference type="Proteomes" id="UP000540787"/>
    </source>
</evidence>
<accession>A0A7W9WYC4</accession>
<comment type="function">
    <text evidence="5">Plays a role in cell envelope biogenesis, maintenance of cell envelope integrity and membrane homeostasis.</text>
</comment>
<feature type="transmembrane region" description="Helical" evidence="5">
    <location>
        <begin position="51"/>
        <end position="71"/>
    </location>
</feature>
<dbReference type="PANTHER" id="PTHR36917:SF1">
    <property type="entry name" value="INNER MEMBRANE-SPANNING PROTEIN YCIB"/>
    <property type="match status" value="1"/>
</dbReference>
<evidence type="ECO:0000256" key="3">
    <source>
        <dbReference type="ARBA" id="ARBA00022989"/>
    </source>
</evidence>
<reference evidence="6 7" key="1">
    <citation type="submission" date="2020-08" db="EMBL/GenBank/DDBJ databases">
        <title>The Agave Microbiome: Exploring the role of microbial communities in plant adaptations to desert environments.</title>
        <authorList>
            <person name="Partida-Martinez L.P."/>
        </authorList>
    </citation>
    <scope>NUCLEOTIDE SEQUENCE [LARGE SCALE GENOMIC DNA]</scope>
    <source>
        <strain evidence="6 7">AT3.2</strain>
    </source>
</reference>
<dbReference type="EMBL" id="JACHBX010000001">
    <property type="protein sequence ID" value="MBB6133073.1"/>
    <property type="molecule type" value="Genomic_DNA"/>
</dbReference>
<evidence type="ECO:0000256" key="4">
    <source>
        <dbReference type="ARBA" id="ARBA00023136"/>
    </source>
</evidence>
<dbReference type="AlphaFoldDB" id="A0A7W9WYC4"/>
<dbReference type="RefSeq" id="WP_183552196.1">
    <property type="nucleotide sequence ID" value="NZ_BAAAEK010000008.1"/>
</dbReference>
<comment type="subcellular location">
    <subcellularLocation>
        <location evidence="5">Cell inner membrane</location>
        <topology evidence="5">Multi-pass membrane protein</topology>
    </subcellularLocation>
</comment>
<evidence type="ECO:0000313" key="6">
    <source>
        <dbReference type="EMBL" id="MBB6133073.1"/>
    </source>
</evidence>
<gene>
    <name evidence="5" type="primary">yciB</name>
    <name evidence="6" type="ORF">HD842_001184</name>
</gene>
<comment type="similarity">
    <text evidence="5">Belongs to the YciB family.</text>
</comment>
<dbReference type="HAMAP" id="MF_00189">
    <property type="entry name" value="YciB"/>
    <property type="match status" value="1"/>
</dbReference>
<keyword evidence="4 5" id="KW-0472">Membrane</keyword>
<evidence type="ECO:0000256" key="5">
    <source>
        <dbReference type="HAMAP-Rule" id="MF_00189"/>
    </source>
</evidence>
<protein>
    <recommendedName>
        <fullName evidence="5">Inner membrane-spanning protein YciB</fullName>
    </recommendedName>
</protein>
<dbReference type="PANTHER" id="PTHR36917">
    <property type="entry name" value="INTRACELLULAR SEPTATION PROTEIN A-RELATED"/>
    <property type="match status" value="1"/>
</dbReference>
<evidence type="ECO:0000256" key="2">
    <source>
        <dbReference type="ARBA" id="ARBA00022692"/>
    </source>
</evidence>
<dbReference type="NCBIfam" id="NF001325">
    <property type="entry name" value="PRK00259.1-3"/>
    <property type="match status" value="1"/>
</dbReference>
<keyword evidence="5" id="KW-0997">Cell inner membrane</keyword>
<dbReference type="Proteomes" id="UP000540787">
    <property type="component" value="Unassembled WGS sequence"/>
</dbReference>
<dbReference type="Pfam" id="PF04279">
    <property type="entry name" value="IspA"/>
    <property type="match status" value="1"/>
</dbReference>
<feature type="transmembrane region" description="Helical" evidence="5">
    <location>
        <begin position="148"/>
        <end position="171"/>
    </location>
</feature>
<dbReference type="GO" id="GO:0005886">
    <property type="term" value="C:plasma membrane"/>
    <property type="evidence" value="ECO:0007669"/>
    <property type="project" value="UniProtKB-SubCell"/>
</dbReference>
<name>A0A7W9WYC4_9BURK</name>
<sequence length="210" mass="23926">MKFLFDFFPVLLFFGVYKYGDSNQAWAHRMAVEYLGPLIAGGGVPPSQSAILLATAVAIIATVCQVGYLLARGRKVDNAMWLTLGVIVVAGGATIYFHDDLFIKWKPTILYWAFALGLFIAQVFYRKNLIRSVMEPNMKLPEPFWNRIGYIWMAFFVAMGLLNLLMAFVVFHNDTGAWVSFKLFGFTAIFFAFIMIQTMMLYKYIKEEDA</sequence>
<keyword evidence="1 5" id="KW-1003">Cell membrane</keyword>
<keyword evidence="2 5" id="KW-0812">Transmembrane</keyword>
<keyword evidence="7" id="KW-1185">Reference proteome</keyword>
<evidence type="ECO:0000256" key="1">
    <source>
        <dbReference type="ARBA" id="ARBA00022475"/>
    </source>
</evidence>
<feature type="transmembrane region" description="Helical" evidence="5">
    <location>
        <begin position="109"/>
        <end position="127"/>
    </location>
</feature>
<keyword evidence="3 5" id="KW-1133">Transmembrane helix</keyword>
<dbReference type="InterPro" id="IPR006008">
    <property type="entry name" value="YciB"/>
</dbReference>